<evidence type="ECO:0000256" key="2">
    <source>
        <dbReference type="ARBA" id="ARBA00007441"/>
    </source>
</evidence>
<name>W5IGV1_SCAIO</name>
<evidence type="ECO:0000259" key="7">
    <source>
        <dbReference type="Pfam" id="PF00155"/>
    </source>
</evidence>
<sequence>MKLSDRVEAIAPSVTLKIDTQAKSMMSAGIKVINYGVGEPDFPTPDYIVQAAAEAARDPRNHRYTATQGLQELREAIGQKTLRDSGYAVDPEQIVITNGGKQAVYETMQVLLNPGDQVIIPAPYWVSFTEVVKLAGGQPVIVASGMDQGFIPTVEQLEAARTEKTKALVINSPNNPSGAVWGVDRLREVAAWAGEHGLWVIADEIYEHMVYDGAQTAHIGAVCPALRPQLLVLNGVAKTYAMTGWRVGWLIGPRQVAAAAAKLQGHMTSNVNNIAQRAALKAVSGDLSAVQKMRSAFDIRRKTIVAKLNAIPGVSCSLPDGAFYVFPNVSGLLGRPLGPRNQVFSSSADLASALLDQIHIAVVPGEGFGMPGYIRFSYALSDQDLSEGMDRFAAWVGAGDRLVSS</sequence>
<comment type="caution">
    <text evidence="8">The sequence shown here is derived from an EMBL/GenBank/DDBJ whole genome shotgun (WGS) entry which is preliminary data.</text>
</comment>
<dbReference type="eggNOG" id="COG0436">
    <property type="taxonomic scope" value="Bacteria"/>
</dbReference>
<dbReference type="InterPro" id="IPR015424">
    <property type="entry name" value="PyrdxlP-dep_Trfase"/>
</dbReference>
<proteinExistence type="inferred from homology"/>
<evidence type="ECO:0000256" key="6">
    <source>
        <dbReference type="RuleBase" id="RU000481"/>
    </source>
</evidence>
<feature type="domain" description="Aminotransferase class I/classII large" evidence="7">
    <location>
        <begin position="31"/>
        <end position="391"/>
    </location>
</feature>
<dbReference type="EMBL" id="ADCX01000012">
    <property type="protein sequence ID" value="EFG26186.1"/>
    <property type="molecule type" value="Genomic_DNA"/>
</dbReference>
<evidence type="ECO:0000313" key="9">
    <source>
        <dbReference type="Proteomes" id="UP000005777"/>
    </source>
</evidence>
<reference evidence="8 9" key="1">
    <citation type="submission" date="2012-01" db="EMBL/GenBank/DDBJ databases">
        <title>The Genome Sequence of Scardovia inopinata F0304.</title>
        <authorList>
            <consortium name="The Broad Institute Genome Sequencing Platform"/>
            <person name="Ward D."/>
            <person name="Earl A."/>
            <person name="Feldgarden M."/>
            <person name="Gevers D."/>
            <person name="Young S."/>
            <person name="Zeng Q."/>
            <person name="Koehrsen M."/>
            <person name="Alvarado L."/>
            <person name="Berlin A.M."/>
            <person name="Borenstein D."/>
            <person name="Chapman S.B."/>
            <person name="Chen Z."/>
            <person name="Engels R."/>
            <person name="Freedman E."/>
            <person name="Gellesch M."/>
            <person name="Goldberg J."/>
            <person name="Griggs A."/>
            <person name="Gujja S."/>
            <person name="Heilman E.R."/>
            <person name="Heiman D.I."/>
            <person name="Hepburn T.A."/>
            <person name="Howarth C."/>
            <person name="Jen D."/>
            <person name="Larson L."/>
            <person name="Mehta T."/>
            <person name="Park D."/>
            <person name="Pearson M."/>
            <person name="Richards J."/>
            <person name="Roberts A."/>
            <person name="Saif S."/>
            <person name="Shea T.D."/>
            <person name="Shenoy N."/>
            <person name="Sisk P."/>
            <person name="Stolte C."/>
            <person name="Sykes S.N."/>
            <person name="Walk T."/>
            <person name="White J."/>
            <person name="Yandava C."/>
            <person name="Izard J."/>
            <person name="Baranova O.V."/>
            <person name="Blanton J.M."/>
            <person name="Tanner A.C."/>
            <person name="Dewhirst F."/>
            <person name="Haas B."/>
            <person name="Nusbaum C."/>
            <person name="Birren B."/>
        </authorList>
    </citation>
    <scope>NUCLEOTIDE SEQUENCE [LARGE SCALE GENOMIC DNA]</scope>
    <source>
        <strain evidence="8 9">F0304</strain>
    </source>
</reference>
<dbReference type="SUPFAM" id="SSF53383">
    <property type="entry name" value="PLP-dependent transferases"/>
    <property type="match status" value="1"/>
</dbReference>
<dbReference type="HOGENOM" id="CLU_017584_4_3_11"/>
<keyword evidence="4 6" id="KW-0808">Transferase</keyword>
<dbReference type="PANTHER" id="PTHR46383">
    <property type="entry name" value="ASPARTATE AMINOTRANSFERASE"/>
    <property type="match status" value="1"/>
</dbReference>
<dbReference type="InterPro" id="IPR015421">
    <property type="entry name" value="PyrdxlP-dep_Trfase_major"/>
</dbReference>
<dbReference type="Proteomes" id="UP000005777">
    <property type="component" value="Unassembled WGS sequence"/>
</dbReference>
<evidence type="ECO:0000256" key="4">
    <source>
        <dbReference type="ARBA" id="ARBA00022679"/>
    </source>
</evidence>
<dbReference type="PANTHER" id="PTHR46383:SF1">
    <property type="entry name" value="ASPARTATE AMINOTRANSFERASE"/>
    <property type="match status" value="1"/>
</dbReference>
<dbReference type="GO" id="GO:0006520">
    <property type="term" value="P:amino acid metabolic process"/>
    <property type="evidence" value="ECO:0007669"/>
    <property type="project" value="InterPro"/>
</dbReference>
<dbReference type="GO" id="GO:0008483">
    <property type="term" value="F:transaminase activity"/>
    <property type="evidence" value="ECO:0007669"/>
    <property type="project" value="UniProtKB-KW"/>
</dbReference>
<keyword evidence="3 6" id="KW-0032">Aminotransferase</keyword>
<dbReference type="InterPro" id="IPR015422">
    <property type="entry name" value="PyrdxlP-dep_Trfase_small"/>
</dbReference>
<comment type="similarity">
    <text evidence="2 6">Belongs to the class-I pyridoxal-phosphate-dependent aminotransferase family.</text>
</comment>
<dbReference type="InterPro" id="IPR004838">
    <property type="entry name" value="NHTrfase_class1_PyrdxlP-BS"/>
</dbReference>
<evidence type="ECO:0000256" key="5">
    <source>
        <dbReference type="ARBA" id="ARBA00022898"/>
    </source>
</evidence>
<dbReference type="PROSITE" id="PS00105">
    <property type="entry name" value="AA_TRANSFER_CLASS_1"/>
    <property type="match status" value="1"/>
</dbReference>
<evidence type="ECO:0000256" key="1">
    <source>
        <dbReference type="ARBA" id="ARBA00001933"/>
    </source>
</evidence>
<dbReference type="Pfam" id="PF00155">
    <property type="entry name" value="Aminotran_1_2"/>
    <property type="match status" value="1"/>
</dbReference>
<dbReference type="InterPro" id="IPR050596">
    <property type="entry name" value="AspAT/PAT-like"/>
</dbReference>
<dbReference type="Gene3D" id="3.40.640.10">
    <property type="entry name" value="Type I PLP-dependent aspartate aminotransferase-like (Major domain)"/>
    <property type="match status" value="1"/>
</dbReference>
<evidence type="ECO:0000313" key="8">
    <source>
        <dbReference type="EMBL" id="EFG26186.1"/>
    </source>
</evidence>
<dbReference type="RefSeq" id="WP_006293659.1">
    <property type="nucleotide sequence ID" value="NZ_GG770226.1"/>
</dbReference>
<protein>
    <recommendedName>
        <fullName evidence="6">Aminotransferase</fullName>
        <ecNumber evidence="6">2.6.1.-</ecNumber>
    </recommendedName>
</protein>
<dbReference type="InterPro" id="IPR004839">
    <property type="entry name" value="Aminotransferase_I/II_large"/>
</dbReference>
<organism evidence="8 9">
    <name type="scientific">Scardovia inopinata F0304</name>
    <dbReference type="NCBI Taxonomy" id="641146"/>
    <lineage>
        <taxon>Bacteria</taxon>
        <taxon>Bacillati</taxon>
        <taxon>Actinomycetota</taxon>
        <taxon>Actinomycetes</taxon>
        <taxon>Bifidobacteriales</taxon>
        <taxon>Bifidobacteriaceae</taxon>
        <taxon>Scardovia</taxon>
    </lineage>
</organism>
<keyword evidence="5" id="KW-0663">Pyridoxal phosphate</keyword>
<dbReference type="FunFam" id="3.40.640.10:FF:000033">
    <property type="entry name" value="Aspartate aminotransferase"/>
    <property type="match status" value="1"/>
</dbReference>
<dbReference type="CDD" id="cd00609">
    <property type="entry name" value="AAT_like"/>
    <property type="match status" value="1"/>
</dbReference>
<dbReference type="GO" id="GO:0030170">
    <property type="term" value="F:pyridoxal phosphate binding"/>
    <property type="evidence" value="ECO:0007669"/>
    <property type="project" value="InterPro"/>
</dbReference>
<accession>W5IGV1</accession>
<dbReference type="Gene3D" id="3.90.1150.10">
    <property type="entry name" value="Aspartate Aminotransferase, domain 1"/>
    <property type="match status" value="1"/>
</dbReference>
<dbReference type="AlphaFoldDB" id="W5IGV1"/>
<gene>
    <name evidence="8" type="ORF">HMPREF9020_01267</name>
</gene>
<evidence type="ECO:0000256" key="3">
    <source>
        <dbReference type="ARBA" id="ARBA00022576"/>
    </source>
</evidence>
<comment type="cofactor">
    <cofactor evidence="1 6">
        <name>pyridoxal 5'-phosphate</name>
        <dbReference type="ChEBI" id="CHEBI:597326"/>
    </cofactor>
</comment>
<keyword evidence="9" id="KW-1185">Reference proteome</keyword>
<dbReference type="EC" id="2.6.1.-" evidence="6"/>